<keyword evidence="5" id="KW-0809">Transit peptide</keyword>
<dbReference type="Gene3D" id="1.10.357.10">
    <property type="entry name" value="Tetracycline Repressor, domain 2"/>
    <property type="match status" value="1"/>
</dbReference>
<proteinExistence type="inferred from homology"/>
<evidence type="ECO:0000256" key="4">
    <source>
        <dbReference type="ARBA" id="ARBA00022688"/>
    </source>
</evidence>
<comment type="function">
    <text evidence="8">Membrane-associated protein that warps the membrane surface to access and bind aromatic isoprenes with high specificity, including ubiquinone (CoQ) isoprene intermediates and presents them directly to Coq7, therefore facilitating the Coq7-mediated hydroxylase step. Participates in the biosynthesis of coenzyme Q, also named ubiquinone, an essential lipid-soluble electron transporter for aerobic cellular respiration.</text>
</comment>
<dbReference type="EMBL" id="PJQM01006005">
    <property type="protein sequence ID" value="RCH80436.1"/>
    <property type="molecule type" value="Genomic_DNA"/>
</dbReference>
<evidence type="ECO:0000256" key="7">
    <source>
        <dbReference type="ARBA" id="ARBA00023128"/>
    </source>
</evidence>
<dbReference type="NCBIfam" id="TIGR02396">
    <property type="entry name" value="diverge_rpsU"/>
    <property type="match status" value="1"/>
</dbReference>
<comment type="similarity">
    <text evidence="3 8">Belongs to the COQ9 family.</text>
</comment>
<dbReference type="InterPro" id="IPR013718">
    <property type="entry name" value="COQ9_C"/>
</dbReference>
<comment type="pathway">
    <text evidence="2 8">Cofactor biosynthesis; ubiquinone biosynthesis.</text>
</comment>
<dbReference type="Pfam" id="PF08511">
    <property type="entry name" value="COQ9"/>
    <property type="match status" value="1"/>
</dbReference>
<protein>
    <recommendedName>
        <fullName evidence="8">Ubiquinone biosynthesis protein</fullName>
    </recommendedName>
</protein>
<dbReference type="GO" id="GO:0006744">
    <property type="term" value="P:ubiquinone biosynthetic process"/>
    <property type="evidence" value="ECO:0007669"/>
    <property type="project" value="UniProtKB-UniRule"/>
</dbReference>
<evidence type="ECO:0000256" key="8">
    <source>
        <dbReference type="RuleBase" id="RU366063"/>
    </source>
</evidence>
<feature type="domain" description="COQ9 C-terminal" evidence="9">
    <location>
        <begin position="143"/>
        <end position="213"/>
    </location>
</feature>
<evidence type="ECO:0000256" key="1">
    <source>
        <dbReference type="ARBA" id="ARBA00004173"/>
    </source>
</evidence>
<evidence type="ECO:0000256" key="3">
    <source>
        <dbReference type="ARBA" id="ARBA00010766"/>
    </source>
</evidence>
<dbReference type="OrthoDB" id="619536at2759"/>
<feature type="non-terminal residue" evidence="10">
    <location>
        <position position="239"/>
    </location>
</feature>
<gene>
    <name evidence="10" type="primary">COQ9</name>
    <name evidence="10" type="ORF">CU098_006964</name>
</gene>
<keyword evidence="6 8" id="KW-0446">Lipid-binding</keyword>
<name>A0A367IS22_RHIST</name>
<keyword evidence="7 8" id="KW-0496">Mitochondrion</keyword>
<evidence type="ECO:0000256" key="5">
    <source>
        <dbReference type="ARBA" id="ARBA00022946"/>
    </source>
</evidence>
<dbReference type="Proteomes" id="UP000253551">
    <property type="component" value="Unassembled WGS sequence"/>
</dbReference>
<dbReference type="UniPathway" id="UPA00232"/>
<evidence type="ECO:0000313" key="10">
    <source>
        <dbReference type="EMBL" id="RCH80436.1"/>
    </source>
</evidence>
<dbReference type="FunFam" id="1.10.357.10:FF:000004">
    <property type="entry name" value="Ubiquinone biosynthesis protein COQ9, mitochondrial"/>
    <property type="match status" value="1"/>
</dbReference>
<dbReference type="InterPro" id="IPR012762">
    <property type="entry name" value="Ubiq_biosynth_COQ9"/>
</dbReference>
<keyword evidence="4 8" id="KW-0831">Ubiquinone biosynthesis</keyword>
<evidence type="ECO:0000256" key="6">
    <source>
        <dbReference type="ARBA" id="ARBA00023121"/>
    </source>
</evidence>
<keyword evidence="11" id="KW-1185">Reference proteome</keyword>
<dbReference type="PANTHER" id="PTHR21427">
    <property type="entry name" value="UBIQUINONE BIOSYNTHESIS PROTEIN COQ9, MITOCHONDRIAL"/>
    <property type="match status" value="1"/>
</dbReference>
<dbReference type="GO" id="GO:0008289">
    <property type="term" value="F:lipid binding"/>
    <property type="evidence" value="ECO:0007669"/>
    <property type="project" value="UniProtKB-UniRule"/>
</dbReference>
<dbReference type="GO" id="GO:0005743">
    <property type="term" value="C:mitochondrial inner membrane"/>
    <property type="evidence" value="ECO:0007669"/>
    <property type="project" value="TreeGrafter"/>
</dbReference>
<accession>A0A367IS22</accession>
<evidence type="ECO:0000313" key="11">
    <source>
        <dbReference type="Proteomes" id="UP000253551"/>
    </source>
</evidence>
<organism evidence="10 11">
    <name type="scientific">Rhizopus stolonifer</name>
    <name type="common">Rhizopus nigricans</name>
    <dbReference type="NCBI Taxonomy" id="4846"/>
    <lineage>
        <taxon>Eukaryota</taxon>
        <taxon>Fungi</taxon>
        <taxon>Fungi incertae sedis</taxon>
        <taxon>Mucoromycota</taxon>
        <taxon>Mucoromycotina</taxon>
        <taxon>Mucoromycetes</taxon>
        <taxon>Mucorales</taxon>
        <taxon>Mucorineae</taxon>
        <taxon>Rhizopodaceae</taxon>
        <taxon>Rhizopus</taxon>
    </lineage>
</organism>
<dbReference type="STRING" id="4846.A0A367IS22"/>
<reference evidence="10 11" key="1">
    <citation type="journal article" date="2018" name="G3 (Bethesda)">
        <title>Phylogenetic and Phylogenomic Definition of Rhizopus Species.</title>
        <authorList>
            <person name="Gryganskyi A.P."/>
            <person name="Golan J."/>
            <person name="Dolatabadi S."/>
            <person name="Mondo S."/>
            <person name="Robb S."/>
            <person name="Idnurm A."/>
            <person name="Muszewska A."/>
            <person name="Steczkiewicz K."/>
            <person name="Masonjones S."/>
            <person name="Liao H.L."/>
            <person name="Gajdeczka M.T."/>
            <person name="Anike F."/>
            <person name="Vuek A."/>
            <person name="Anishchenko I.M."/>
            <person name="Voigt K."/>
            <person name="de Hoog G.S."/>
            <person name="Smith M.E."/>
            <person name="Heitman J."/>
            <person name="Vilgalys R."/>
            <person name="Stajich J.E."/>
        </authorList>
    </citation>
    <scope>NUCLEOTIDE SEQUENCE [LARGE SCALE GENOMIC DNA]</scope>
    <source>
        <strain evidence="10 11">LSU 92-RS-03</strain>
    </source>
</reference>
<dbReference type="PANTHER" id="PTHR21427:SF19">
    <property type="entry name" value="UBIQUINONE BIOSYNTHESIS PROTEIN COQ9, MITOCHONDRIAL"/>
    <property type="match status" value="1"/>
</dbReference>
<evidence type="ECO:0000259" key="9">
    <source>
        <dbReference type="Pfam" id="PF08511"/>
    </source>
</evidence>
<dbReference type="AlphaFoldDB" id="A0A367IS22"/>
<evidence type="ECO:0000256" key="2">
    <source>
        <dbReference type="ARBA" id="ARBA00004749"/>
    </source>
</evidence>
<sequence length="239" mass="27158">MSILRSIATRTMRNSVCLHRRAYTTTSTVQDPRVELLEATLPFVKQYGWTMESMMRGARSLGYPSVAHGIFSGGEAGLIDVHLAVQRETFVDMIKEKEEKGELEGLMMNEKIKLLTCMRLELNKPYIRQWPEALAIMAHPAHVPMSLKHLGDIVDDIWYYAGDRSPDFHWYTKRASLAAVYSATDIFMTQDLSPNYIETERFLSRKLDQVDSIESSARQLSTMLEFGAKSMLSALANRG</sequence>
<comment type="subcellular location">
    <subcellularLocation>
        <location evidence="1 8">Mitochondrion</location>
    </subcellularLocation>
</comment>
<comment type="caution">
    <text evidence="10">The sequence shown here is derived from an EMBL/GenBank/DDBJ whole genome shotgun (WGS) entry which is preliminary data.</text>
</comment>